<evidence type="ECO:0000256" key="6">
    <source>
        <dbReference type="ARBA" id="ARBA00023015"/>
    </source>
</evidence>
<dbReference type="InterPro" id="IPR037046">
    <property type="entry name" value="AlkA_N_sf"/>
</dbReference>
<protein>
    <recommendedName>
        <fullName evidence="3">DNA-3-methyladenine glycosylase II</fullName>
        <ecNumber evidence="3">3.2.2.21</ecNumber>
    </recommendedName>
</protein>
<accession>A0ABU2ZRN4</accession>
<dbReference type="SMART" id="SM01009">
    <property type="entry name" value="AlkA_N"/>
    <property type="match status" value="1"/>
</dbReference>
<dbReference type="Gene3D" id="1.10.10.60">
    <property type="entry name" value="Homeodomain-like"/>
    <property type="match status" value="1"/>
</dbReference>
<dbReference type="InterPro" id="IPR009057">
    <property type="entry name" value="Homeodomain-like_sf"/>
</dbReference>
<dbReference type="Pfam" id="PF02805">
    <property type="entry name" value="Ada_Zn_binding"/>
    <property type="match status" value="1"/>
</dbReference>
<sequence length="459" mass="52078">MLSAQVCHQARISRDPRFDGLFFVLVKSTKIFCRNTCKVRLPLEKNVSYSERAESALAQGYRPCLRCRPDSAPLSFAWQGVNTTVSRAINLLSENLACNIHDIAERLGISERYLHKLFTEHLNLSPKQFVLYQRLLMAKGLLQQTHLSIEQVAHSVGFSGARQLQVHSQKIMNLTPSQIRKTQTINRGANKLDKDISLSLSYRPPYQWSGVRDFYARRQINENEYVGNNTMRKILNIEGYPILVKLEHVGEENKFMLQFDAAYSRHVMCITRVVRRMLDLDADPNLIRVALENAGLHHKEIVAGIRIPGVASQFEAGCRAILGQQVSVAAAVNKLNQFFNHFKVQTDGAFPSPELVANDDLMFLKIPNARRQSLINLARFLMATPDADPSEWLSIKGIGPWTVNYVLMRAQGSTDIWLNTDLVVKQQVTKLADAKRELNDTLASPWRSYLSLNLWSMSD</sequence>
<organism evidence="11 12">
    <name type="scientific">Glaciecola petra</name>
    <dbReference type="NCBI Taxonomy" id="3075602"/>
    <lineage>
        <taxon>Bacteria</taxon>
        <taxon>Pseudomonadati</taxon>
        <taxon>Pseudomonadota</taxon>
        <taxon>Gammaproteobacteria</taxon>
        <taxon>Alteromonadales</taxon>
        <taxon>Alteromonadaceae</taxon>
        <taxon>Glaciecola</taxon>
    </lineage>
</organism>
<dbReference type="Gene3D" id="3.30.310.20">
    <property type="entry name" value="DNA-3-methyladenine glycosylase AlkA, N-terminal domain"/>
    <property type="match status" value="1"/>
</dbReference>
<keyword evidence="8" id="KW-0804">Transcription</keyword>
<evidence type="ECO:0000313" key="12">
    <source>
        <dbReference type="Proteomes" id="UP001253545"/>
    </source>
</evidence>
<name>A0ABU2ZRN4_9ALTE</name>
<dbReference type="SMART" id="SM00342">
    <property type="entry name" value="HTH_ARAC"/>
    <property type="match status" value="1"/>
</dbReference>
<comment type="cofactor">
    <cofactor evidence="2">
        <name>Zn(2+)</name>
        <dbReference type="ChEBI" id="CHEBI:29105"/>
    </cofactor>
</comment>
<dbReference type="InterPro" id="IPR018060">
    <property type="entry name" value="HTH_AraC"/>
</dbReference>
<dbReference type="CDD" id="cd00056">
    <property type="entry name" value="ENDO3c"/>
    <property type="match status" value="1"/>
</dbReference>
<comment type="catalytic activity">
    <reaction evidence="1">
        <text>Hydrolysis of alkylated DNA, releasing 3-methyladenine, 3-methylguanine, 7-methylguanine and 7-methyladenine.</text>
        <dbReference type="EC" id="3.2.2.21"/>
    </reaction>
</comment>
<evidence type="ECO:0000313" key="11">
    <source>
        <dbReference type="EMBL" id="MDT0595285.1"/>
    </source>
</evidence>
<keyword evidence="12" id="KW-1185">Reference proteome</keyword>
<dbReference type="EC" id="3.2.2.21" evidence="3"/>
<keyword evidence="4" id="KW-0489">Methyltransferase</keyword>
<evidence type="ECO:0000259" key="10">
    <source>
        <dbReference type="PROSITE" id="PS01124"/>
    </source>
</evidence>
<evidence type="ECO:0000256" key="1">
    <source>
        <dbReference type="ARBA" id="ARBA00000086"/>
    </source>
</evidence>
<keyword evidence="5" id="KW-0227">DNA damage</keyword>
<dbReference type="InterPro" id="IPR035451">
    <property type="entry name" value="Ada-like_dom_sf"/>
</dbReference>
<dbReference type="Pfam" id="PF06029">
    <property type="entry name" value="AlkA_N"/>
    <property type="match status" value="1"/>
</dbReference>
<feature type="domain" description="HTH araC/xylS-type" evidence="10">
    <location>
        <begin position="86"/>
        <end position="182"/>
    </location>
</feature>
<dbReference type="SMART" id="SM00478">
    <property type="entry name" value="ENDO3c"/>
    <property type="match status" value="1"/>
</dbReference>
<evidence type="ECO:0000256" key="7">
    <source>
        <dbReference type="ARBA" id="ARBA00023159"/>
    </source>
</evidence>
<dbReference type="InterPro" id="IPR004026">
    <property type="entry name" value="Ada_DNA_repair_Zn-bd"/>
</dbReference>
<dbReference type="PROSITE" id="PS01124">
    <property type="entry name" value="HTH_ARAC_FAMILY_2"/>
    <property type="match status" value="1"/>
</dbReference>
<dbReference type="SUPFAM" id="SSF57884">
    <property type="entry name" value="Ada DNA repair protein, N-terminal domain (N-Ada 10)"/>
    <property type="match status" value="1"/>
</dbReference>
<dbReference type="PANTHER" id="PTHR43003:SF13">
    <property type="entry name" value="DNA-3-METHYLADENINE GLYCOSYLASE 2"/>
    <property type="match status" value="1"/>
</dbReference>
<dbReference type="RefSeq" id="WP_311368795.1">
    <property type="nucleotide sequence ID" value="NZ_JAVRHX010000002.1"/>
</dbReference>
<evidence type="ECO:0000256" key="2">
    <source>
        <dbReference type="ARBA" id="ARBA00001947"/>
    </source>
</evidence>
<proteinExistence type="predicted"/>
<reference evidence="11 12" key="1">
    <citation type="submission" date="2023-09" db="EMBL/GenBank/DDBJ databases">
        <authorList>
            <person name="Rey-Velasco X."/>
        </authorList>
    </citation>
    <scope>NUCLEOTIDE SEQUENCE [LARGE SCALE GENOMIC DNA]</scope>
    <source>
        <strain evidence="11 12">P117</strain>
    </source>
</reference>
<evidence type="ECO:0000256" key="5">
    <source>
        <dbReference type="ARBA" id="ARBA00022763"/>
    </source>
</evidence>
<dbReference type="PANTHER" id="PTHR43003">
    <property type="entry name" value="DNA-3-METHYLADENINE GLYCOSYLASE"/>
    <property type="match status" value="1"/>
</dbReference>
<dbReference type="InterPro" id="IPR010316">
    <property type="entry name" value="AlkA_N"/>
</dbReference>
<comment type="caution">
    <text evidence="11">The sequence shown here is derived from an EMBL/GenBank/DDBJ whole genome shotgun (WGS) entry which is preliminary data.</text>
</comment>
<gene>
    <name evidence="11" type="ORF">RM552_10550</name>
</gene>
<dbReference type="SUPFAM" id="SSF55945">
    <property type="entry name" value="TATA-box binding protein-like"/>
    <property type="match status" value="1"/>
</dbReference>
<dbReference type="Gene3D" id="3.40.10.10">
    <property type="entry name" value="DNA Methylphosphotriester Repair Domain"/>
    <property type="match status" value="1"/>
</dbReference>
<evidence type="ECO:0000256" key="9">
    <source>
        <dbReference type="ARBA" id="ARBA00023204"/>
    </source>
</evidence>
<evidence type="ECO:0000256" key="8">
    <source>
        <dbReference type="ARBA" id="ARBA00023163"/>
    </source>
</evidence>
<dbReference type="InterPro" id="IPR011257">
    <property type="entry name" value="DNA_glycosylase"/>
</dbReference>
<evidence type="ECO:0000256" key="4">
    <source>
        <dbReference type="ARBA" id="ARBA00022603"/>
    </source>
</evidence>
<dbReference type="InterPro" id="IPR003265">
    <property type="entry name" value="HhH-GPD_domain"/>
</dbReference>
<dbReference type="EMBL" id="JAVRHX010000002">
    <property type="protein sequence ID" value="MDT0595285.1"/>
    <property type="molecule type" value="Genomic_DNA"/>
</dbReference>
<dbReference type="InterPro" id="IPR051912">
    <property type="entry name" value="Alkylbase_DNA_Glycosylase/TA"/>
</dbReference>
<keyword evidence="9" id="KW-0234">DNA repair</keyword>
<dbReference type="Pfam" id="PF12833">
    <property type="entry name" value="HTH_18"/>
    <property type="match status" value="1"/>
</dbReference>
<dbReference type="SUPFAM" id="SSF48150">
    <property type="entry name" value="DNA-glycosylase"/>
    <property type="match status" value="1"/>
</dbReference>
<keyword evidence="7" id="KW-0010">Activator</keyword>
<keyword evidence="4" id="KW-0808">Transferase</keyword>
<keyword evidence="6" id="KW-0805">Transcription regulation</keyword>
<dbReference type="Gene3D" id="1.10.340.30">
    <property type="entry name" value="Hypothetical protein, domain 2"/>
    <property type="match status" value="1"/>
</dbReference>
<dbReference type="SUPFAM" id="SSF46689">
    <property type="entry name" value="Homeodomain-like"/>
    <property type="match status" value="2"/>
</dbReference>
<evidence type="ECO:0000256" key="3">
    <source>
        <dbReference type="ARBA" id="ARBA00012000"/>
    </source>
</evidence>
<dbReference type="Proteomes" id="UP001253545">
    <property type="component" value="Unassembled WGS sequence"/>
</dbReference>